<gene>
    <name evidence="2" type="ORF">ACFOD4_08890</name>
</gene>
<dbReference type="Pfam" id="PF11706">
    <property type="entry name" value="zf-CGNR"/>
    <property type="match status" value="1"/>
</dbReference>
<evidence type="ECO:0000313" key="2">
    <source>
        <dbReference type="EMBL" id="MFC3125175.1"/>
    </source>
</evidence>
<evidence type="ECO:0000313" key="3">
    <source>
        <dbReference type="Proteomes" id="UP001595593"/>
    </source>
</evidence>
<feature type="domain" description="Zinc finger CGNR" evidence="1">
    <location>
        <begin position="153"/>
        <end position="193"/>
    </location>
</feature>
<evidence type="ECO:0000259" key="1">
    <source>
        <dbReference type="Pfam" id="PF11706"/>
    </source>
</evidence>
<dbReference type="Pfam" id="PF07336">
    <property type="entry name" value="ABATE"/>
    <property type="match status" value="1"/>
</dbReference>
<proteinExistence type="predicted"/>
<keyword evidence="3" id="KW-1185">Reference proteome</keyword>
<organism evidence="2 3">
    <name type="scientific">Teichococcus globiformis</name>
    <dbReference type="NCBI Taxonomy" id="2307229"/>
    <lineage>
        <taxon>Bacteria</taxon>
        <taxon>Pseudomonadati</taxon>
        <taxon>Pseudomonadota</taxon>
        <taxon>Alphaproteobacteria</taxon>
        <taxon>Acetobacterales</taxon>
        <taxon>Roseomonadaceae</taxon>
        <taxon>Roseomonas</taxon>
    </lineage>
</organism>
<comment type="caution">
    <text evidence="2">The sequence shown here is derived from an EMBL/GenBank/DDBJ whole genome shotgun (WGS) entry which is preliminary data.</text>
</comment>
<dbReference type="RefSeq" id="WP_379595687.1">
    <property type="nucleotide sequence ID" value="NZ_JBHRTN010000008.1"/>
</dbReference>
<dbReference type="EMBL" id="JBHRTN010000008">
    <property type="protein sequence ID" value="MFC3125175.1"/>
    <property type="molecule type" value="Genomic_DNA"/>
</dbReference>
<dbReference type="InterPro" id="IPR021005">
    <property type="entry name" value="Znf_CGNR"/>
</dbReference>
<dbReference type="Proteomes" id="UP001595593">
    <property type="component" value="Unassembled WGS sequence"/>
</dbReference>
<dbReference type="Gene3D" id="1.10.3300.10">
    <property type="entry name" value="Jann2411-like domain"/>
    <property type="match status" value="1"/>
</dbReference>
<dbReference type="SUPFAM" id="SSF160904">
    <property type="entry name" value="Jann2411-like"/>
    <property type="match status" value="1"/>
</dbReference>
<accession>A0ABV7FYB0</accession>
<protein>
    <submittedName>
        <fullName evidence="2">CGNR zinc finger domain-containing protein</fullName>
    </submittedName>
</protein>
<dbReference type="InterPro" id="IPR010852">
    <property type="entry name" value="ABATE"/>
</dbReference>
<dbReference type="PANTHER" id="PTHR35525:SF3">
    <property type="entry name" value="BLL6575 PROTEIN"/>
    <property type="match status" value="1"/>
</dbReference>
<dbReference type="PANTHER" id="PTHR35525">
    <property type="entry name" value="BLL6575 PROTEIN"/>
    <property type="match status" value="1"/>
</dbReference>
<name>A0ABV7FYB0_9PROT</name>
<sequence>MLIDREQKRPGTLHRVGGHPALDFANTISWRDTPHRLDHLQTPEDLVLWARQTDVPGMEPLPAFPAAAQALLGRCVTLRGAILEAGLALAAGREAPPAALSAILAAAAEAASHLRLIPAPGPYALRGRGLDSLPGLLAWSMLDLLRSDRLAGLKCCPAHDCGWLFLDTSRNRSRRWCAMASCGNRAKARQFRTAHRI</sequence>
<reference evidence="3" key="1">
    <citation type="journal article" date="2019" name="Int. J. Syst. Evol. Microbiol.">
        <title>The Global Catalogue of Microorganisms (GCM) 10K type strain sequencing project: providing services to taxonomists for standard genome sequencing and annotation.</title>
        <authorList>
            <consortium name="The Broad Institute Genomics Platform"/>
            <consortium name="The Broad Institute Genome Sequencing Center for Infectious Disease"/>
            <person name="Wu L."/>
            <person name="Ma J."/>
        </authorList>
    </citation>
    <scope>NUCLEOTIDE SEQUENCE [LARGE SCALE GENOMIC DNA]</scope>
    <source>
        <strain evidence="3">KCTC 52094</strain>
    </source>
</reference>
<dbReference type="InterPro" id="IPR023286">
    <property type="entry name" value="ABATE_dom_sf"/>
</dbReference>